<name>A0ACC0JIL7_CHOFU</name>
<proteinExistence type="predicted"/>
<dbReference type="Proteomes" id="UP001064048">
    <property type="component" value="Chromosome 4"/>
</dbReference>
<comment type="caution">
    <text evidence="1">The sequence shown here is derived from an EMBL/GenBank/DDBJ whole genome shotgun (WGS) entry which is preliminary data.</text>
</comment>
<protein>
    <submittedName>
        <fullName evidence="1">Uncharacterized protein</fullName>
    </submittedName>
</protein>
<keyword evidence="2" id="KW-1185">Reference proteome</keyword>
<organism evidence="1 2">
    <name type="scientific">Choristoneura fumiferana</name>
    <name type="common">Spruce budworm moth</name>
    <name type="synonym">Archips fumiferana</name>
    <dbReference type="NCBI Taxonomy" id="7141"/>
    <lineage>
        <taxon>Eukaryota</taxon>
        <taxon>Metazoa</taxon>
        <taxon>Ecdysozoa</taxon>
        <taxon>Arthropoda</taxon>
        <taxon>Hexapoda</taxon>
        <taxon>Insecta</taxon>
        <taxon>Pterygota</taxon>
        <taxon>Neoptera</taxon>
        <taxon>Endopterygota</taxon>
        <taxon>Lepidoptera</taxon>
        <taxon>Glossata</taxon>
        <taxon>Ditrysia</taxon>
        <taxon>Tortricoidea</taxon>
        <taxon>Tortricidae</taxon>
        <taxon>Tortricinae</taxon>
        <taxon>Choristoneura</taxon>
    </lineage>
</organism>
<reference evidence="1 2" key="1">
    <citation type="journal article" date="2022" name="Genome Biol. Evol.">
        <title>The Spruce Budworm Genome: Reconstructing the Evolutionary History of Antifreeze Proteins.</title>
        <authorList>
            <person name="Beliveau C."/>
            <person name="Gagne P."/>
            <person name="Picq S."/>
            <person name="Vernygora O."/>
            <person name="Keeling C.I."/>
            <person name="Pinkney K."/>
            <person name="Doucet D."/>
            <person name="Wen F."/>
            <person name="Johnston J.S."/>
            <person name="Maaroufi H."/>
            <person name="Boyle B."/>
            <person name="Laroche J."/>
            <person name="Dewar K."/>
            <person name="Juretic N."/>
            <person name="Blackburn G."/>
            <person name="Nisole A."/>
            <person name="Brunet B."/>
            <person name="Brandao M."/>
            <person name="Lumley L."/>
            <person name="Duan J."/>
            <person name="Quan G."/>
            <person name="Lucarotti C.J."/>
            <person name="Roe A.D."/>
            <person name="Sperling F.A.H."/>
            <person name="Levesque R.C."/>
            <person name="Cusson M."/>
        </authorList>
    </citation>
    <scope>NUCLEOTIDE SEQUENCE [LARGE SCALE GENOMIC DNA]</scope>
    <source>
        <strain evidence="1">Glfc:IPQL:Cfum</strain>
    </source>
</reference>
<evidence type="ECO:0000313" key="1">
    <source>
        <dbReference type="EMBL" id="KAI8423952.1"/>
    </source>
</evidence>
<dbReference type="EMBL" id="CM046104">
    <property type="protein sequence ID" value="KAI8423952.1"/>
    <property type="molecule type" value="Genomic_DNA"/>
</dbReference>
<evidence type="ECO:0000313" key="2">
    <source>
        <dbReference type="Proteomes" id="UP001064048"/>
    </source>
</evidence>
<sequence>MQKVYGTRDLLAGHGPVPVPGRMARCELSTTTPLPVEELTIIKPATKSTSRTEIESTVPSPAIFTTVTATTSATPTTVSTSTIPTTVDAVTTDVPQTELVKPVETTTTTLKTPKDNLITDPAFKEATKKPEITIKMYPTTIKFKPKEIWIKPAQKEPEHITAVMGEKGTDRSSVDLISVISIAGGVMMTVITVAVVIVMLERCKRPRFEDGKMNNIRMQVMIDNSDGPPPYVRSIFNTPLPEPPNTEKCHYQPISTLDRNLKQFMRPVVVQTISPMMLENFRGILECHYDHLPRRSIEFQTLQRRRSIAPSMGGFDEPRQQRPDSLAESTIEALKCEAKLDVIDNTTSEPLYAEIPCWRPPSEHAVEIIMRGVILLSALLAAAWAQAHDPNADAQYIKSVKGGGGGQYNYRGGDSFNRFFNNTQGSHGLSTNHSGGFSANQRVGICIIEVPTATLARDPKHVPAGNGSRSDLSRIETCCPGYIRNIHNFRLCDPVCTTECVNALCTAPNTCTCFPDHVMNNAGFCVATCPIGCQNGHCAGGECLCKDGFKLDRNGKFCEPHCRENCGGVGNCTAPNTCSCKPGFHSTPEGSCKQGPPSQQRSCGNCVNGDCVGTECRCRQGYLLYKGECLALCYPSCGPNTKCVAPNLCSAVPEPNQSNITGQFPNQITVHNQYPYPNQPQNNPYGQNQGQYPGQHPQNQNNTSNGQYPYPSQNPYGQNPNKPPSSIYAQYPGGQPNQYPQQPGQYPQQPQPNSNLPNQGQYPQQPGQQHLYPILPGIKECRASMALKVNLIRDNRELKDNMAQNNMEVTVKIAKDSMDHNSAKDNMNLKVNIVMDSLILKVNTIKANMVHKGNLTKDKMVHKGNMVKGNMVLKDNIIKANMAECQPYCHGGCHNGFCTAPNTCACDAGYHKDFSVKGRAVCIKRERRSIEEKPINVAELLVFEIPEYAL</sequence>
<gene>
    <name evidence="1" type="ORF">MSG28_002622</name>
</gene>
<accession>A0ACC0JIL7</accession>